<keyword evidence="4 7" id="KW-0812">Transmembrane</keyword>
<evidence type="ECO:0000313" key="9">
    <source>
        <dbReference type="EMBL" id="TGE01037.1"/>
    </source>
</evidence>
<dbReference type="InterPro" id="IPR003004">
    <property type="entry name" value="GspF/PilC"/>
</dbReference>
<keyword evidence="5 7" id="KW-1133">Transmembrane helix</keyword>
<evidence type="ECO:0000256" key="2">
    <source>
        <dbReference type="ARBA" id="ARBA00005745"/>
    </source>
</evidence>
<evidence type="ECO:0000256" key="3">
    <source>
        <dbReference type="ARBA" id="ARBA00022475"/>
    </source>
</evidence>
<proteinExistence type="inferred from homology"/>
<accession>A0A4Z0NV45</accession>
<dbReference type="PANTHER" id="PTHR30012:SF0">
    <property type="entry name" value="TYPE II SECRETION SYSTEM PROTEIN F-RELATED"/>
    <property type="match status" value="1"/>
</dbReference>
<dbReference type="EMBL" id="SRLB01000004">
    <property type="protein sequence ID" value="TGE01037.1"/>
    <property type="molecule type" value="Genomic_DNA"/>
</dbReference>
<dbReference type="Gene3D" id="1.20.81.30">
    <property type="entry name" value="Type II secretion system (T2SS), domain F"/>
    <property type="match status" value="2"/>
</dbReference>
<dbReference type="InterPro" id="IPR042094">
    <property type="entry name" value="T2SS_GspF_sf"/>
</dbReference>
<organism evidence="9 10">
    <name type="scientific">Methylobacterium nonmethylotrophicum</name>
    <dbReference type="NCBI Taxonomy" id="1141884"/>
    <lineage>
        <taxon>Bacteria</taxon>
        <taxon>Pseudomonadati</taxon>
        <taxon>Pseudomonadota</taxon>
        <taxon>Alphaproteobacteria</taxon>
        <taxon>Hyphomicrobiales</taxon>
        <taxon>Methylobacteriaceae</taxon>
        <taxon>Methylobacterium</taxon>
    </lineage>
</organism>
<protein>
    <submittedName>
        <fullName evidence="9">Type II secretion system F family protein</fullName>
    </submittedName>
</protein>
<keyword evidence="6 7" id="KW-0472">Membrane</keyword>
<dbReference type="Pfam" id="PF00482">
    <property type="entry name" value="T2SSF"/>
    <property type="match status" value="2"/>
</dbReference>
<keyword evidence="3" id="KW-1003">Cell membrane</keyword>
<feature type="domain" description="Type II secretion system protein GspF" evidence="8">
    <location>
        <begin position="80"/>
        <end position="202"/>
    </location>
</feature>
<dbReference type="RefSeq" id="WP_135413641.1">
    <property type="nucleotide sequence ID" value="NZ_SRLB01000004.1"/>
</dbReference>
<evidence type="ECO:0000256" key="4">
    <source>
        <dbReference type="ARBA" id="ARBA00022692"/>
    </source>
</evidence>
<feature type="domain" description="Type II secretion system protein GspF" evidence="8">
    <location>
        <begin position="282"/>
        <end position="403"/>
    </location>
</feature>
<name>A0A4Z0NV45_9HYPH</name>
<gene>
    <name evidence="9" type="ORF">EU555_05365</name>
</gene>
<evidence type="ECO:0000256" key="1">
    <source>
        <dbReference type="ARBA" id="ARBA00004651"/>
    </source>
</evidence>
<dbReference type="InterPro" id="IPR018076">
    <property type="entry name" value="T2SS_GspF_dom"/>
</dbReference>
<keyword evidence="10" id="KW-1185">Reference proteome</keyword>
<evidence type="ECO:0000256" key="6">
    <source>
        <dbReference type="ARBA" id="ARBA00023136"/>
    </source>
</evidence>
<dbReference type="PANTHER" id="PTHR30012">
    <property type="entry name" value="GENERAL SECRETION PATHWAY PROTEIN"/>
    <property type="match status" value="1"/>
</dbReference>
<comment type="caution">
    <text evidence="9">The sequence shown here is derived from an EMBL/GenBank/DDBJ whole genome shotgun (WGS) entry which is preliminary data.</text>
</comment>
<dbReference type="OrthoDB" id="9805682at2"/>
<evidence type="ECO:0000256" key="7">
    <source>
        <dbReference type="SAM" id="Phobius"/>
    </source>
</evidence>
<feature type="transmembrane region" description="Helical" evidence="7">
    <location>
        <begin position="382"/>
        <end position="409"/>
    </location>
</feature>
<sequence length="415" mass="43544">MPCFRFHAVDPQNRPHDGLVEAPSRDAALADLAGRGLTIIAVAATAPGRGTGAPGSPARAWRAGLGSNRPPTPRETHSLIAEWARCLEAGLTIADAVEISAEGRPRARLGRTTRAIQAALKQGAPVGQALADNLPHLPPAALSLIESGERSGELAAVLSRLAARLSQQQQQRGEIRSALVYPAFVVTTALTVIIVLLQIVIPSLDEIVGDGRDTLPWTAQLVLAASAVFRDHVVALAAAALLLALGTLGLVIHPAARPLLDRARLRLPMIGPLMLAHDAAQFARALSAQIGGGVPIGRAVQLAVAALSLEPIRSRAGSLERKLAEGSALSDAIASDLPDLPRELARFARVGEQTSRLPLLLEHAADLLEERGRRQLRTLTNLVTPTVTVLLGFLVGFVVLSLMSAIVGLNAVALR</sequence>
<reference evidence="9 10" key="1">
    <citation type="submission" date="2019-04" db="EMBL/GenBank/DDBJ databases">
        <authorList>
            <person name="Feng G."/>
            <person name="Zhu H."/>
        </authorList>
    </citation>
    <scope>NUCLEOTIDE SEQUENCE [LARGE SCALE GENOMIC DNA]</scope>
    <source>
        <strain evidence="9 10">6HR-1</strain>
    </source>
</reference>
<evidence type="ECO:0000256" key="5">
    <source>
        <dbReference type="ARBA" id="ARBA00022989"/>
    </source>
</evidence>
<dbReference type="Proteomes" id="UP000297535">
    <property type="component" value="Unassembled WGS sequence"/>
</dbReference>
<comment type="subcellular location">
    <subcellularLocation>
        <location evidence="1">Cell membrane</location>
        <topology evidence="1">Multi-pass membrane protein</topology>
    </subcellularLocation>
</comment>
<dbReference type="AlphaFoldDB" id="A0A4Z0NV45"/>
<feature type="transmembrane region" description="Helical" evidence="7">
    <location>
        <begin position="178"/>
        <end position="201"/>
    </location>
</feature>
<comment type="similarity">
    <text evidence="2">Belongs to the GSP F family.</text>
</comment>
<dbReference type="GO" id="GO:0005886">
    <property type="term" value="C:plasma membrane"/>
    <property type="evidence" value="ECO:0007669"/>
    <property type="project" value="UniProtKB-SubCell"/>
</dbReference>
<feature type="transmembrane region" description="Helical" evidence="7">
    <location>
        <begin position="233"/>
        <end position="256"/>
    </location>
</feature>
<dbReference type="GO" id="GO:0015628">
    <property type="term" value="P:protein secretion by the type II secretion system"/>
    <property type="evidence" value="ECO:0007669"/>
    <property type="project" value="TreeGrafter"/>
</dbReference>
<evidence type="ECO:0000313" key="10">
    <source>
        <dbReference type="Proteomes" id="UP000297535"/>
    </source>
</evidence>
<evidence type="ECO:0000259" key="8">
    <source>
        <dbReference type="Pfam" id="PF00482"/>
    </source>
</evidence>